<sequence length="129" mass="12732">MSRRGIGTSLALVLAAGSLSVLAGCSSADDGNGGTGGGAEDYPSGAVRLRQNVPTPWQDYTFTAINLEGHRGIVVVAPPGGGHTNVPVTSGDTAAADGLSFEVLDVVEGGDGGDQPGAMDGLIVILPES</sequence>
<accession>A0A7G9R769</accession>
<name>A0A7G9R769_9ACTN</name>
<proteinExistence type="predicted"/>
<keyword evidence="3" id="KW-1185">Reference proteome</keyword>
<evidence type="ECO:0000256" key="1">
    <source>
        <dbReference type="SAM" id="SignalP"/>
    </source>
</evidence>
<evidence type="ECO:0000313" key="3">
    <source>
        <dbReference type="Proteomes" id="UP000515947"/>
    </source>
</evidence>
<feature type="chain" id="PRO_5038578471" evidence="1">
    <location>
        <begin position="24"/>
        <end position="129"/>
    </location>
</feature>
<organism evidence="2 3">
    <name type="scientific">Nocardioides mesophilus</name>
    <dbReference type="NCBI Taxonomy" id="433659"/>
    <lineage>
        <taxon>Bacteria</taxon>
        <taxon>Bacillati</taxon>
        <taxon>Actinomycetota</taxon>
        <taxon>Actinomycetes</taxon>
        <taxon>Propionibacteriales</taxon>
        <taxon>Nocardioidaceae</taxon>
        <taxon>Nocardioides</taxon>
    </lineage>
</organism>
<dbReference type="PROSITE" id="PS51257">
    <property type="entry name" value="PROKAR_LIPOPROTEIN"/>
    <property type="match status" value="1"/>
</dbReference>
<gene>
    <name evidence="2" type="ORF">H9L09_12620</name>
</gene>
<keyword evidence="1" id="KW-0732">Signal</keyword>
<dbReference type="KEGG" id="nmes:H9L09_12620"/>
<protein>
    <submittedName>
        <fullName evidence="2">Uncharacterized protein</fullName>
    </submittedName>
</protein>
<dbReference type="RefSeq" id="WP_187577280.1">
    <property type="nucleotide sequence ID" value="NZ_CP060713.1"/>
</dbReference>
<reference evidence="2 3" key="1">
    <citation type="submission" date="2020-08" db="EMBL/GenBank/DDBJ databases">
        <title>Genome sequence of Nocardioides mesophilus KACC 16243T.</title>
        <authorList>
            <person name="Hyun D.-W."/>
            <person name="Bae J.-W."/>
        </authorList>
    </citation>
    <scope>NUCLEOTIDE SEQUENCE [LARGE SCALE GENOMIC DNA]</scope>
    <source>
        <strain evidence="2 3">KACC 16243</strain>
    </source>
</reference>
<dbReference type="EMBL" id="CP060713">
    <property type="protein sequence ID" value="QNN51444.1"/>
    <property type="molecule type" value="Genomic_DNA"/>
</dbReference>
<evidence type="ECO:0000313" key="2">
    <source>
        <dbReference type="EMBL" id="QNN51444.1"/>
    </source>
</evidence>
<dbReference type="AlphaFoldDB" id="A0A7G9R769"/>
<feature type="signal peptide" evidence="1">
    <location>
        <begin position="1"/>
        <end position="23"/>
    </location>
</feature>
<dbReference type="Proteomes" id="UP000515947">
    <property type="component" value="Chromosome"/>
</dbReference>